<gene>
    <name evidence="2" type="ORF">FYJ52_04350</name>
</gene>
<dbReference type="Proteomes" id="UP000461754">
    <property type="component" value="Unassembled WGS sequence"/>
</dbReference>
<dbReference type="EMBL" id="VUMO01000004">
    <property type="protein sequence ID" value="MSS19635.1"/>
    <property type="molecule type" value="Genomic_DNA"/>
</dbReference>
<proteinExistence type="predicted"/>
<evidence type="ECO:0000313" key="3">
    <source>
        <dbReference type="Proteomes" id="UP000461754"/>
    </source>
</evidence>
<accession>A0A7X2NFM3</accession>
<evidence type="ECO:0000256" key="1">
    <source>
        <dbReference type="SAM" id="Phobius"/>
    </source>
</evidence>
<keyword evidence="3" id="KW-1185">Reference proteome</keyword>
<feature type="transmembrane region" description="Helical" evidence="1">
    <location>
        <begin position="12"/>
        <end position="34"/>
    </location>
</feature>
<dbReference type="RefSeq" id="WP_154576045.1">
    <property type="nucleotide sequence ID" value="NZ_VUMO01000004.1"/>
</dbReference>
<protein>
    <submittedName>
        <fullName evidence="2">Uncharacterized protein</fullName>
    </submittedName>
</protein>
<sequence>MGQGEHKVRDLIVYFIVAFALILLMSSFIIGDLYNNANKIELTKDGIQQVYQINIGAKPTSSLNNQ</sequence>
<reference evidence="2 3" key="1">
    <citation type="submission" date="2019-08" db="EMBL/GenBank/DDBJ databases">
        <title>In-depth cultivation of the pig gut microbiome towards novel bacterial diversity and tailored functional studies.</title>
        <authorList>
            <person name="Wylensek D."/>
            <person name="Hitch T.C.A."/>
            <person name="Clavel T."/>
        </authorList>
    </citation>
    <scope>NUCLEOTIDE SEQUENCE [LARGE SCALE GENOMIC DNA]</scope>
    <source>
        <strain evidence="2 3">RF-744-FAT-4</strain>
    </source>
</reference>
<keyword evidence="1" id="KW-0472">Membrane</keyword>
<name>A0A7X2NFM3_9FIRM</name>
<comment type="caution">
    <text evidence="2">The sequence shown here is derived from an EMBL/GenBank/DDBJ whole genome shotgun (WGS) entry which is preliminary data.</text>
</comment>
<evidence type="ECO:0000313" key="2">
    <source>
        <dbReference type="EMBL" id="MSS19635.1"/>
    </source>
</evidence>
<keyword evidence="1" id="KW-0812">Transmembrane</keyword>
<dbReference type="AlphaFoldDB" id="A0A7X2NFM3"/>
<keyword evidence="1" id="KW-1133">Transmembrane helix</keyword>
<organism evidence="2 3">
    <name type="scientific">Pseudoramibacter porci</name>
    <dbReference type="NCBI Taxonomy" id="2606631"/>
    <lineage>
        <taxon>Bacteria</taxon>
        <taxon>Bacillati</taxon>
        <taxon>Bacillota</taxon>
        <taxon>Clostridia</taxon>
        <taxon>Eubacteriales</taxon>
        <taxon>Eubacteriaceae</taxon>
        <taxon>Pseudoramibacter</taxon>
    </lineage>
</organism>